<dbReference type="Proteomes" id="UP000189796">
    <property type="component" value="Chromosome I"/>
</dbReference>
<sequence length="60" mass="6509">MSVSGKISQIAGLATYPTNPMWSAPNAMVARKSHRVAGVYGRFGVSLTSFEPTRLFGKFM</sequence>
<evidence type="ECO:0000313" key="2">
    <source>
        <dbReference type="Proteomes" id="UP000189796"/>
    </source>
</evidence>
<organism evidence="1 2">
    <name type="scientific">Bradyrhizobium erythrophlei</name>
    <dbReference type="NCBI Taxonomy" id="1437360"/>
    <lineage>
        <taxon>Bacteria</taxon>
        <taxon>Pseudomonadati</taxon>
        <taxon>Pseudomonadota</taxon>
        <taxon>Alphaproteobacteria</taxon>
        <taxon>Hyphomicrobiales</taxon>
        <taxon>Nitrobacteraceae</taxon>
        <taxon>Bradyrhizobium</taxon>
    </lineage>
</organism>
<accession>A0A1M5IN12</accession>
<protein>
    <submittedName>
        <fullName evidence="1">Uncharacterized protein</fullName>
    </submittedName>
</protein>
<reference evidence="1 2" key="1">
    <citation type="submission" date="2016-11" db="EMBL/GenBank/DDBJ databases">
        <authorList>
            <person name="Jaros S."/>
            <person name="Januszkiewicz K."/>
            <person name="Wedrychowicz H."/>
        </authorList>
    </citation>
    <scope>NUCLEOTIDE SEQUENCE [LARGE SCALE GENOMIC DNA]</scope>
    <source>
        <strain evidence="1 2">GAS138</strain>
    </source>
</reference>
<dbReference type="AlphaFoldDB" id="A0A1M5IN12"/>
<gene>
    <name evidence="1" type="ORF">SAMN05443248_1056</name>
</gene>
<name>A0A1M5IN12_9BRAD</name>
<dbReference type="EMBL" id="LT670817">
    <property type="protein sequence ID" value="SHG29702.1"/>
    <property type="molecule type" value="Genomic_DNA"/>
</dbReference>
<evidence type="ECO:0000313" key="1">
    <source>
        <dbReference type="EMBL" id="SHG29702.1"/>
    </source>
</evidence>
<proteinExistence type="predicted"/>